<reference evidence="1 2" key="1">
    <citation type="submission" date="2018-06" db="EMBL/GenBank/DDBJ databases">
        <authorList>
            <consortium name="Pathogen Informatics"/>
            <person name="Doyle S."/>
        </authorList>
    </citation>
    <scope>NUCLEOTIDE SEQUENCE [LARGE SCALE GENOMIC DNA]</scope>
    <source>
        <strain evidence="1 2">NCTC9075</strain>
    </source>
</reference>
<gene>
    <name evidence="1" type="primary">sepA_1</name>
    <name evidence="1" type="ORF">NCTC9075_00298</name>
</gene>
<dbReference type="Gene3D" id="2.160.20.20">
    <property type="match status" value="1"/>
</dbReference>
<dbReference type="EMBL" id="UGEM01000004">
    <property type="protein sequence ID" value="STP16895.1"/>
    <property type="molecule type" value="Genomic_DNA"/>
</dbReference>
<accession>A0A377JXY2</accession>
<name>A0A377JXY2_ECOLX</name>
<sequence>MQITANINADTDKPVTSEAGSGDILWTFNSVTGTGQLVQGDNSWDMHGQKDLDLNYGKNLTFSGGGTIVLENSVTQGAGALTFNDDYVVKPLDDQTWIGGVSLSMMGTLLTGRSMVCQEMRCIN</sequence>
<dbReference type="EC" id="3.4.21.-" evidence="1"/>
<dbReference type="Proteomes" id="UP000254181">
    <property type="component" value="Unassembled WGS sequence"/>
</dbReference>
<evidence type="ECO:0000313" key="2">
    <source>
        <dbReference type="Proteomes" id="UP000254181"/>
    </source>
</evidence>
<dbReference type="InterPro" id="IPR012332">
    <property type="entry name" value="Autotransporter_pectin_lyase_C"/>
</dbReference>
<dbReference type="GO" id="GO:0016787">
    <property type="term" value="F:hydrolase activity"/>
    <property type="evidence" value="ECO:0007669"/>
    <property type="project" value="UniProtKB-KW"/>
</dbReference>
<protein>
    <submittedName>
        <fullName evidence="1">Phage protein</fullName>
        <ecNumber evidence="1">3.4.21.-</ecNumber>
    </submittedName>
</protein>
<keyword evidence="1" id="KW-0378">Hydrolase</keyword>
<evidence type="ECO:0000313" key="1">
    <source>
        <dbReference type="EMBL" id="STP16895.1"/>
    </source>
</evidence>
<organism evidence="1 2">
    <name type="scientific">Escherichia coli</name>
    <dbReference type="NCBI Taxonomy" id="562"/>
    <lineage>
        <taxon>Bacteria</taxon>
        <taxon>Pseudomonadati</taxon>
        <taxon>Pseudomonadota</taxon>
        <taxon>Gammaproteobacteria</taxon>
        <taxon>Enterobacterales</taxon>
        <taxon>Enterobacteriaceae</taxon>
        <taxon>Escherichia</taxon>
    </lineage>
</organism>
<dbReference type="AlphaFoldDB" id="A0A377JXY2"/>
<proteinExistence type="predicted"/>